<comment type="caution">
    <text evidence="6">The sequence shown here is derived from an EMBL/GenBank/DDBJ whole genome shotgun (WGS) entry which is preliminary data.</text>
</comment>
<evidence type="ECO:0000256" key="4">
    <source>
        <dbReference type="ARBA" id="ARBA00023242"/>
    </source>
</evidence>
<dbReference type="Gene3D" id="2.60.120.650">
    <property type="entry name" value="Cupin"/>
    <property type="match status" value="1"/>
</dbReference>
<dbReference type="STRING" id="57577.A0A2K3MI77"/>
<dbReference type="GO" id="GO:0031490">
    <property type="term" value="F:chromatin DNA binding"/>
    <property type="evidence" value="ECO:0007669"/>
    <property type="project" value="TreeGrafter"/>
</dbReference>
<accession>A0A2K3MI77</accession>
<dbReference type="PANTHER" id="PTHR12549:SF33">
    <property type="entry name" value="LYSINE-SPECIFIC DEMETHYLASE JMJ27"/>
    <property type="match status" value="1"/>
</dbReference>
<evidence type="ECO:0000313" key="7">
    <source>
        <dbReference type="Proteomes" id="UP000236291"/>
    </source>
</evidence>
<dbReference type="EMBL" id="ASHM01062959">
    <property type="protein sequence ID" value="PNX90482.1"/>
    <property type="molecule type" value="Genomic_DNA"/>
</dbReference>
<reference evidence="6 7" key="1">
    <citation type="journal article" date="2014" name="Am. J. Bot.">
        <title>Genome assembly and annotation for red clover (Trifolium pratense; Fabaceae).</title>
        <authorList>
            <person name="Istvanek J."/>
            <person name="Jaros M."/>
            <person name="Krenek A."/>
            <person name="Repkova J."/>
        </authorList>
    </citation>
    <scope>NUCLEOTIDE SEQUENCE [LARGE SCALE GENOMIC DNA]</scope>
    <source>
        <strain evidence="7">cv. Tatra</strain>
        <tissue evidence="6">Young leaves</tissue>
    </source>
</reference>
<dbReference type="InterPro" id="IPR045109">
    <property type="entry name" value="LSDs-like"/>
</dbReference>
<feature type="non-terminal residue" evidence="6">
    <location>
        <position position="1"/>
    </location>
</feature>
<dbReference type="ExpressionAtlas" id="A0A2K3MI77">
    <property type="expression patterns" value="baseline"/>
</dbReference>
<evidence type="ECO:0000313" key="6">
    <source>
        <dbReference type="EMBL" id="PNX90482.1"/>
    </source>
</evidence>
<gene>
    <name evidence="5" type="ORF">L195_g039363</name>
    <name evidence="6" type="ORF">L195_g046606</name>
</gene>
<dbReference type="GO" id="GO:0000785">
    <property type="term" value="C:chromatin"/>
    <property type="evidence" value="ECO:0007669"/>
    <property type="project" value="TreeGrafter"/>
</dbReference>
<dbReference type="Proteomes" id="UP000236291">
    <property type="component" value="Unassembled WGS sequence"/>
</dbReference>
<dbReference type="GO" id="GO:0006357">
    <property type="term" value="P:regulation of transcription by RNA polymerase II"/>
    <property type="evidence" value="ECO:0007669"/>
    <property type="project" value="TreeGrafter"/>
</dbReference>
<reference evidence="6 7" key="2">
    <citation type="journal article" date="2017" name="Front. Plant Sci.">
        <title>Gene Classification and Mining of Molecular Markers Useful in Red Clover (Trifolium pratense) Breeding.</title>
        <authorList>
            <person name="Istvanek J."/>
            <person name="Dluhosova J."/>
            <person name="Dluhos P."/>
            <person name="Patkova L."/>
            <person name="Nedelnik J."/>
            <person name="Repkova J."/>
        </authorList>
    </citation>
    <scope>NUCLEOTIDE SEQUENCE [LARGE SCALE GENOMIC DNA]</scope>
    <source>
        <strain evidence="7">cv. Tatra</strain>
        <tissue evidence="6">Young leaves</tissue>
    </source>
</reference>
<keyword evidence="3" id="KW-0479">Metal-binding</keyword>
<dbReference type="PANTHER" id="PTHR12549">
    <property type="entry name" value="JMJC DOMAIN-CONTAINING HISTONE DEMETHYLATION PROTEIN"/>
    <property type="match status" value="1"/>
</dbReference>
<dbReference type="GO" id="GO:0003712">
    <property type="term" value="F:transcription coregulator activity"/>
    <property type="evidence" value="ECO:0007669"/>
    <property type="project" value="TreeGrafter"/>
</dbReference>
<name>A0A2K3MI77_TRIPR</name>
<protein>
    <submittedName>
        <fullName evidence="6">Transcription factor jumonji domain-containing protein</fullName>
    </submittedName>
</protein>
<proteinExistence type="inferred from homology"/>
<dbReference type="GO" id="GO:0000118">
    <property type="term" value="C:histone deacetylase complex"/>
    <property type="evidence" value="ECO:0007669"/>
    <property type="project" value="TreeGrafter"/>
</dbReference>
<comment type="similarity">
    <text evidence="2">Belongs to the JARID1 histone demethylase family.</text>
</comment>
<evidence type="ECO:0000256" key="3">
    <source>
        <dbReference type="ARBA" id="ARBA00022723"/>
    </source>
</evidence>
<evidence type="ECO:0000256" key="1">
    <source>
        <dbReference type="ARBA" id="ARBA00004123"/>
    </source>
</evidence>
<sequence>VALDFVSPENVGECLRLTEEFRLLPKNHRAKEDKLEVKKMTLYAVSNAVRQVKELVDSQ</sequence>
<comment type="subcellular location">
    <subcellularLocation>
        <location evidence="1">Nucleus</location>
    </subcellularLocation>
</comment>
<evidence type="ECO:0000313" key="5">
    <source>
        <dbReference type="EMBL" id="PNX83322.1"/>
    </source>
</evidence>
<dbReference type="AlphaFoldDB" id="A0A2K3MI77"/>
<dbReference type="GO" id="GO:0046872">
    <property type="term" value="F:metal ion binding"/>
    <property type="evidence" value="ECO:0007669"/>
    <property type="project" value="UniProtKB-KW"/>
</dbReference>
<organism evidence="6 7">
    <name type="scientific">Trifolium pratense</name>
    <name type="common">Red clover</name>
    <dbReference type="NCBI Taxonomy" id="57577"/>
    <lineage>
        <taxon>Eukaryota</taxon>
        <taxon>Viridiplantae</taxon>
        <taxon>Streptophyta</taxon>
        <taxon>Embryophyta</taxon>
        <taxon>Tracheophyta</taxon>
        <taxon>Spermatophyta</taxon>
        <taxon>Magnoliopsida</taxon>
        <taxon>eudicotyledons</taxon>
        <taxon>Gunneridae</taxon>
        <taxon>Pentapetalae</taxon>
        <taxon>rosids</taxon>
        <taxon>fabids</taxon>
        <taxon>Fabales</taxon>
        <taxon>Fabaceae</taxon>
        <taxon>Papilionoideae</taxon>
        <taxon>50 kb inversion clade</taxon>
        <taxon>NPAAA clade</taxon>
        <taxon>Hologalegina</taxon>
        <taxon>IRL clade</taxon>
        <taxon>Trifolieae</taxon>
        <taxon>Trifolium</taxon>
    </lineage>
</organism>
<dbReference type="GO" id="GO:0032454">
    <property type="term" value="F:histone H3K9 demethylase activity"/>
    <property type="evidence" value="ECO:0007669"/>
    <property type="project" value="InterPro"/>
</dbReference>
<evidence type="ECO:0000256" key="2">
    <source>
        <dbReference type="ARBA" id="ARBA00006801"/>
    </source>
</evidence>
<keyword evidence="4" id="KW-0539">Nucleus</keyword>
<dbReference type="EMBL" id="ASHM01043864">
    <property type="protein sequence ID" value="PNX83322.1"/>
    <property type="molecule type" value="Genomic_DNA"/>
</dbReference>